<evidence type="ECO:0008006" key="7">
    <source>
        <dbReference type="Google" id="ProtNLM"/>
    </source>
</evidence>
<evidence type="ECO:0000256" key="3">
    <source>
        <dbReference type="ARBA" id="ARBA00023136"/>
    </source>
</evidence>
<dbReference type="SMR" id="A0A0A0LD58"/>
<evidence type="ECO:0000256" key="4">
    <source>
        <dbReference type="SAM" id="Phobius"/>
    </source>
</evidence>
<feature type="transmembrane region" description="Helical" evidence="4">
    <location>
        <begin position="16"/>
        <end position="39"/>
    </location>
</feature>
<dbReference type="AlphaFoldDB" id="A0A0A0LD58"/>
<dbReference type="Proteomes" id="UP000029981">
    <property type="component" value="Chromosome 3"/>
</dbReference>
<evidence type="ECO:0000256" key="1">
    <source>
        <dbReference type="ARBA" id="ARBA00022692"/>
    </source>
</evidence>
<keyword evidence="3 4" id="KW-0472">Membrane</keyword>
<gene>
    <name evidence="5" type="ORF">Csa_3G418770</name>
</gene>
<accession>A0A0A0LD58</accession>
<proteinExistence type="predicted"/>
<dbReference type="Gramene" id="KGN57986">
    <property type="protein sequence ID" value="KGN57986"/>
    <property type="gene ID" value="Csa_3G418770"/>
</dbReference>
<evidence type="ECO:0000313" key="5">
    <source>
        <dbReference type="EMBL" id="KGN57986.1"/>
    </source>
</evidence>
<reference evidence="5 6" key="1">
    <citation type="journal article" date="2009" name="Nat. Genet.">
        <title>The genome of the cucumber, Cucumis sativus L.</title>
        <authorList>
            <person name="Huang S."/>
            <person name="Li R."/>
            <person name="Zhang Z."/>
            <person name="Li L."/>
            <person name="Gu X."/>
            <person name="Fan W."/>
            <person name="Lucas W.J."/>
            <person name="Wang X."/>
            <person name="Xie B."/>
            <person name="Ni P."/>
            <person name="Ren Y."/>
            <person name="Zhu H."/>
            <person name="Li J."/>
            <person name="Lin K."/>
            <person name="Jin W."/>
            <person name="Fei Z."/>
            <person name="Li G."/>
            <person name="Staub J."/>
            <person name="Kilian A."/>
            <person name="van der Vossen E.A."/>
            <person name="Wu Y."/>
            <person name="Guo J."/>
            <person name="He J."/>
            <person name="Jia Z."/>
            <person name="Ren Y."/>
            <person name="Tian G."/>
            <person name="Lu Y."/>
            <person name="Ruan J."/>
            <person name="Qian W."/>
            <person name="Wang M."/>
            <person name="Huang Q."/>
            <person name="Li B."/>
            <person name="Xuan Z."/>
            <person name="Cao J."/>
            <person name="Asan"/>
            <person name="Wu Z."/>
            <person name="Zhang J."/>
            <person name="Cai Q."/>
            <person name="Bai Y."/>
            <person name="Zhao B."/>
            <person name="Han Y."/>
            <person name="Li Y."/>
            <person name="Li X."/>
            <person name="Wang S."/>
            <person name="Shi Q."/>
            <person name="Liu S."/>
            <person name="Cho W.K."/>
            <person name="Kim J.Y."/>
            <person name="Xu Y."/>
            <person name="Heller-Uszynska K."/>
            <person name="Miao H."/>
            <person name="Cheng Z."/>
            <person name="Zhang S."/>
            <person name="Wu J."/>
            <person name="Yang Y."/>
            <person name="Kang H."/>
            <person name="Li M."/>
            <person name="Liang H."/>
            <person name="Ren X."/>
            <person name="Shi Z."/>
            <person name="Wen M."/>
            <person name="Jian M."/>
            <person name="Yang H."/>
            <person name="Zhang G."/>
            <person name="Yang Z."/>
            <person name="Chen R."/>
            <person name="Liu S."/>
            <person name="Li J."/>
            <person name="Ma L."/>
            <person name="Liu H."/>
            <person name="Zhou Y."/>
            <person name="Zhao J."/>
            <person name="Fang X."/>
            <person name="Li G."/>
            <person name="Fang L."/>
            <person name="Li Y."/>
            <person name="Liu D."/>
            <person name="Zheng H."/>
            <person name="Zhang Y."/>
            <person name="Qin N."/>
            <person name="Li Z."/>
            <person name="Yang G."/>
            <person name="Yang S."/>
            <person name="Bolund L."/>
            <person name="Kristiansen K."/>
            <person name="Zheng H."/>
            <person name="Li S."/>
            <person name="Zhang X."/>
            <person name="Yang H."/>
            <person name="Wang J."/>
            <person name="Sun R."/>
            <person name="Zhang B."/>
            <person name="Jiang S."/>
            <person name="Wang J."/>
            <person name="Du Y."/>
            <person name="Li S."/>
        </authorList>
    </citation>
    <scope>NUCLEOTIDE SEQUENCE [LARGE SCALE GENOMIC DNA]</scope>
    <source>
        <strain evidence="6">cv. 9930</strain>
    </source>
</reference>
<keyword evidence="1 4" id="KW-0812">Transmembrane</keyword>
<dbReference type="InterPro" id="IPR036640">
    <property type="entry name" value="ABC1_TM_sf"/>
</dbReference>
<reference evidence="5 6" key="4">
    <citation type="journal article" date="2011" name="BMC Genomics">
        <title>RNA-Seq improves annotation of protein-coding genes in the cucumber genome.</title>
        <authorList>
            <person name="Li Z."/>
            <person name="Zhang Z."/>
            <person name="Yan P."/>
            <person name="Huang S."/>
            <person name="Fei Z."/>
            <person name="Lin K."/>
        </authorList>
    </citation>
    <scope>NUCLEOTIDE SEQUENCE [LARGE SCALE GENOMIC DNA]</scope>
    <source>
        <strain evidence="6">cv. 9930</strain>
    </source>
</reference>
<dbReference type="EMBL" id="CM002924">
    <property type="protein sequence ID" value="KGN57986.1"/>
    <property type="molecule type" value="Genomic_DNA"/>
</dbReference>
<evidence type="ECO:0000313" key="6">
    <source>
        <dbReference type="Proteomes" id="UP000029981"/>
    </source>
</evidence>
<name>A0A0A0LD58_CUCSA</name>
<organism evidence="5 6">
    <name type="scientific">Cucumis sativus</name>
    <name type="common">Cucumber</name>
    <dbReference type="NCBI Taxonomy" id="3659"/>
    <lineage>
        <taxon>Eukaryota</taxon>
        <taxon>Viridiplantae</taxon>
        <taxon>Streptophyta</taxon>
        <taxon>Embryophyta</taxon>
        <taxon>Tracheophyta</taxon>
        <taxon>Spermatophyta</taxon>
        <taxon>Magnoliopsida</taxon>
        <taxon>eudicotyledons</taxon>
        <taxon>Gunneridae</taxon>
        <taxon>Pentapetalae</taxon>
        <taxon>rosids</taxon>
        <taxon>fabids</taxon>
        <taxon>Cucurbitales</taxon>
        <taxon>Cucurbitaceae</taxon>
        <taxon>Benincaseae</taxon>
        <taxon>Cucumis</taxon>
    </lineage>
</organism>
<dbReference type="Gene3D" id="1.20.1560.10">
    <property type="entry name" value="ABC transporter type 1, transmembrane domain"/>
    <property type="match status" value="1"/>
</dbReference>
<keyword evidence="6" id="KW-1185">Reference proteome</keyword>
<sequence>MAGKSMFRYADSIDKFLMFFGTLGSIGDGLQVPLMMYILKDVINAYGDKNSGLTNDMVDTVRLAPLCKISFLMGNSIIMSMVKNIYTNNDRQMERTEGKVRKN</sequence>
<protein>
    <recommendedName>
        <fullName evidence="7">ABC transmembrane type-1 domain-containing protein</fullName>
    </recommendedName>
</protein>
<evidence type="ECO:0000256" key="2">
    <source>
        <dbReference type="ARBA" id="ARBA00022989"/>
    </source>
</evidence>
<keyword evidence="2 4" id="KW-1133">Transmembrane helix</keyword>
<reference evidence="5 6" key="2">
    <citation type="journal article" date="2009" name="PLoS ONE">
        <title>An integrated genetic and cytogenetic map of the cucumber genome.</title>
        <authorList>
            <person name="Ren Y."/>
            <person name="Zhang Z."/>
            <person name="Liu J."/>
            <person name="Staub J.E."/>
            <person name="Han Y."/>
            <person name="Cheng Z."/>
            <person name="Li X."/>
            <person name="Lu J."/>
            <person name="Miao H."/>
            <person name="Kang H."/>
            <person name="Xie B."/>
            <person name="Gu X."/>
            <person name="Wang X."/>
            <person name="Du Y."/>
            <person name="Jin W."/>
            <person name="Huang S."/>
        </authorList>
    </citation>
    <scope>NUCLEOTIDE SEQUENCE [LARGE SCALE GENOMIC DNA]</scope>
    <source>
        <strain evidence="6">cv. 9930</strain>
    </source>
</reference>
<reference evidence="5 6" key="3">
    <citation type="journal article" date="2010" name="BMC Genomics">
        <title>Transcriptome sequencing and comparative analysis of cucumber flowers with different sex types.</title>
        <authorList>
            <person name="Guo S."/>
            <person name="Zheng Y."/>
            <person name="Joung J.G."/>
            <person name="Liu S."/>
            <person name="Zhang Z."/>
            <person name="Crasta O.R."/>
            <person name="Sobral B.W."/>
            <person name="Xu Y."/>
            <person name="Huang S."/>
            <person name="Fei Z."/>
        </authorList>
    </citation>
    <scope>NUCLEOTIDE SEQUENCE [LARGE SCALE GENOMIC DNA]</scope>
    <source>
        <strain evidence="6">cv. 9930</strain>
    </source>
</reference>
<feature type="transmembrane region" description="Helical" evidence="4">
    <location>
        <begin position="63"/>
        <end position="86"/>
    </location>
</feature>
<dbReference type="GO" id="GO:0005524">
    <property type="term" value="F:ATP binding"/>
    <property type="evidence" value="ECO:0007669"/>
    <property type="project" value="InterPro"/>
</dbReference>
<dbReference type="GO" id="GO:0016020">
    <property type="term" value="C:membrane"/>
    <property type="evidence" value="ECO:0007669"/>
    <property type="project" value="InterPro"/>
</dbReference>